<gene>
    <name evidence="12" type="ORF">PL336_13745</name>
</gene>
<evidence type="ECO:0000256" key="2">
    <source>
        <dbReference type="ARBA" id="ARBA00010253"/>
    </source>
</evidence>
<evidence type="ECO:0000256" key="1">
    <source>
        <dbReference type="ARBA" id="ARBA00005006"/>
    </source>
</evidence>
<keyword evidence="4 10" id="KW-0436">Ligase</keyword>
<evidence type="ECO:0000256" key="4">
    <source>
        <dbReference type="ARBA" id="ARBA00022598"/>
    </source>
</evidence>
<sequence>MSIPQSGGGPIEHHDQMAQYLADGCKPREQWRIGTEHEKFGYCKDTLKPLPYEGERSIRVMLEGLRDRHNWSPVEEGGKLIGLEKDGANISLEPGGQLELSGAPVETIHETCDEVNTHLREVKDVADEIGVGFIGLGAAPEWSHEQMDLMPKGRYKLMDGYMQKVGTMGTTMMRRTCTVQVNLDFASEADMVQKMRVAVAMQPIANALFANSPFLDGKPNGVKSTRGLVWRHLDDARTGMIPFVFDEGFGFEAWVQYALDVPMYFVYRDGKYIDALGQSFRDFLKGELPALPGEKPTLSDWADHLTTLFPEARVKKFIEMRGADGGPWRRLCALPAFWVGLMYDQSALDGAWDLVKGWDAETREELRIAASTHGLQAEVGGLKMHDLAREAVALSEAGLKARARPGAGGLVPDETHFLNALRDSIETGRVPADDLLADYHGPWNGDLSRIYAEYSY</sequence>
<dbReference type="InterPro" id="IPR035434">
    <property type="entry name" value="GCL_bact_plant"/>
</dbReference>
<evidence type="ECO:0000313" key="13">
    <source>
        <dbReference type="Proteomes" id="UP001210770"/>
    </source>
</evidence>
<dbReference type="GO" id="GO:0005524">
    <property type="term" value="F:ATP binding"/>
    <property type="evidence" value="ECO:0007669"/>
    <property type="project" value="UniProtKB-UniRule"/>
</dbReference>
<proteinExistence type="inferred from homology"/>
<dbReference type="InterPro" id="IPR006336">
    <property type="entry name" value="GCS2"/>
</dbReference>
<dbReference type="GO" id="GO:0006750">
    <property type="term" value="P:glutathione biosynthetic process"/>
    <property type="evidence" value="ECO:0007669"/>
    <property type="project" value="UniProtKB-UniRule"/>
</dbReference>
<dbReference type="InterPro" id="IPR014746">
    <property type="entry name" value="Gln_synth/guanido_kin_cat_dom"/>
</dbReference>
<organism evidence="12 13">
    <name type="scientific">Sulfitobacter faviae</name>
    <dbReference type="NCBI Taxonomy" id="1775881"/>
    <lineage>
        <taxon>Bacteria</taxon>
        <taxon>Pseudomonadati</taxon>
        <taxon>Pseudomonadota</taxon>
        <taxon>Alphaproteobacteria</taxon>
        <taxon>Rhodobacterales</taxon>
        <taxon>Roseobacteraceae</taxon>
        <taxon>Sulfitobacter</taxon>
    </lineage>
</organism>
<dbReference type="GO" id="GO:0004357">
    <property type="term" value="F:glutamate-cysteine ligase activity"/>
    <property type="evidence" value="ECO:0007669"/>
    <property type="project" value="UniProtKB-UniRule"/>
</dbReference>
<dbReference type="EMBL" id="CP116423">
    <property type="protein sequence ID" value="WCE69850.1"/>
    <property type="molecule type" value="Genomic_DNA"/>
</dbReference>
<comment type="similarity">
    <text evidence="10">Belongs to the glutamate--cysteine ligase type 2 family. EgtA subfamily.</text>
</comment>
<evidence type="ECO:0000256" key="9">
    <source>
        <dbReference type="ARBA" id="ARBA00023157"/>
    </source>
</evidence>
<comment type="function">
    <text evidence="10">Catalyzes the synthesis of gamma-glutamylcysteine (gamma-GC).</text>
</comment>
<evidence type="ECO:0000256" key="11">
    <source>
        <dbReference type="PIRSR" id="PIRSR017901-50"/>
    </source>
</evidence>
<dbReference type="Pfam" id="PF04107">
    <property type="entry name" value="GCS2"/>
    <property type="match status" value="1"/>
</dbReference>
<protein>
    <recommendedName>
        <fullName evidence="10">Glutamate--cysteine ligase</fullName>
        <ecNumber evidence="10">6.3.2.2</ecNumber>
    </recommendedName>
</protein>
<keyword evidence="8" id="KW-0809">Transit peptide</keyword>
<keyword evidence="6 10" id="KW-0547">Nucleotide-binding</keyword>
<dbReference type="Proteomes" id="UP001210770">
    <property type="component" value="Chromosome"/>
</dbReference>
<dbReference type="PANTHER" id="PTHR34378">
    <property type="entry name" value="GLUTAMATE--CYSTEINE LIGASE, CHLOROPLASTIC"/>
    <property type="match status" value="1"/>
</dbReference>
<evidence type="ECO:0000256" key="3">
    <source>
        <dbReference type="ARBA" id="ARBA00011153"/>
    </source>
</evidence>
<reference evidence="12" key="1">
    <citation type="submission" date="2023-01" db="EMBL/GenBank/DDBJ databases">
        <title>Comparative genomic analysis of cold water coral derived Sulfitobacter faviae: insights into their metabolism and habitat adaptation.</title>
        <authorList>
            <person name="Guo Y."/>
            <person name="Lin S."/>
            <person name="Huang Z."/>
            <person name="Tang K."/>
            <person name="Wang X."/>
        </authorList>
    </citation>
    <scope>NUCLEOTIDE SEQUENCE</scope>
    <source>
        <strain evidence="12">SCSIO W_1865</strain>
    </source>
</reference>
<dbReference type="PIRSF" id="PIRSF017901">
    <property type="entry name" value="GCL"/>
    <property type="match status" value="1"/>
</dbReference>
<evidence type="ECO:0000313" key="12">
    <source>
        <dbReference type="EMBL" id="WCE69850.1"/>
    </source>
</evidence>
<comment type="similarity">
    <text evidence="2">Belongs to the carboxylate-amine ligase family. Glutamate--cysteine ligase type 2 subfamily.</text>
</comment>
<dbReference type="EC" id="6.3.2.2" evidence="10"/>
<dbReference type="Gene3D" id="3.30.590.20">
    <property type="match status" value="1"/>
</dbReference>
<evidence type="ECO:0000256" key="5">
    <source>
        <dbReference type="ARBA" id="ARBA00022684"/>
    </source>
</evidence>
<comment type="subunit">
    <text evidence="3">Homodimer or monomer when oxidized or reduced, respectively.</text>
</comment>
<comment type="catalytic activity">
    <reaction evidence="10">
        <text>L-cysteine + L-glutamate + ATP = gamma-L-glutamyl-L-cysteine + ADP + phosphate + H(+)</text>
        <dbReference type="Rhea" id="RHEA:13285"/>
        <dbReference type="ChEBI" id="CHEBI:15378"/>
        <dbReference type="ChEBI" id="CHEBI:29985"/>
        <dbReference type="ChEBI" id="CHEBI:30616"/>
        <dbReference type="ChEBI" id="CHEBI:35235"/>
        <dbReference type="ChEBI" id="CHEBI:43474"/>
        <dbReference type="ChEBI" id="CHEBI:58173"/>
        <dbReference type="ChEBI" id="CHEBI:456216"/>
        <dbReference type="EC" id="6.3.2.2"/>
    </reaction>
</comment>
<feature type="disulfide bond" evidence="11">
    <location>
        <begin position="112"/>
        <end position="332"/>
    </location>
</feature>
<keyword evidence="9 11" id="KW-1015">Disulfide bond</keyword>
<comment type="pathway">
    <text evidence="1">Sulfur metabolism; glutathione biosynthesis; glutathione from L-cysteine and L-glutamate: step 1/2.</text>
</comment>
<dbReference type="AlphaFoldDB" id="A0AAX3LP61"/>
<dbReference type="NCBIfam" id="TIGR01436">
    <property type="entry name" value="glu_cys_lig_pln"/>
    <property type="match status" value="1"/>
</dbReference>
<evidence type="ECO:0000256" key="8">
    <source>
        <dbReference type="ARBA" id="ARBA00022946"/>
    </source>
</evidence>
<evidence type="ECO:0000256" key="6">
    <source>
        <dbReference type="ARBA" id="ARBA00022741"/>
    </source>
</evidence>
<keyword evidence="7 10" id="KW-0067">ATP-binding</keyword>
<dbReference type="PANTHER" id="PTHR34378:SF1">
    <property type="entry name" value="GLUTAMATE--CYSTEINE LIGASE, CHLOROPLASTIC"/>
    <property type="match status" value="1"/>
</dbReference>
<dbReference type="RefSeq" id="WP_271688211.1">
    <property type="nucleotide sequence ID" value="NZ_CP116419.1"/>
</dbReference>
<dbReference type="InterPro" id="IPR011556">
    <property type="entry name" value="Glut_cys_lig_pln_type"/>
</dbReference>
<name>A0AAX3LP61_9RHOB</name>
<accession>A0AAX3LP61</accession>
<evidence type="ECO:0000256" key="7">
    <source>
        <dbReference type="ARBA" id="ARBA00022840"/>
    </source>
</evidence>
<dbReference type="SUPFAM" id="SSF55931">
    <property type="entry name" value="Glutamine synthetase/guanido kinase"/>
    <property type="match status" value="1"/>
</dbReference>
<evidence type="ECO:0000256" key="10">
    <source>
        <dbReference type="PIRNR" id="PIRNR017901"/>
    </source>
</evidence>
<keyword evidence="5" id="KW-0317">Glutathione biosynthesis</keyword>